<evidence type="ECO:0000313" key="1">
    <source>
        <dbReference type="EMBL" id="CAI8025249.1"/>
    </source>
</evidence>
<gene>
    <name evidence="1" type="ORF">GBAR_LOCUS14604</name>
</gene>
<dbReference type="Proteomes" id="UP001174909">
    <property type="component" value="Unassembled WGS sequence"/>
</dbReference>
<sequence length="67" mass="7989">MLTSPDYFFHAREIGRLCQTSINQQLYQAGRVGFEREKEFPRCVVQLPTRRVQTRPTYVLRAAHHFH</sequence>
<accession>A0AA35S9A0</accession>
<proteinExistence type="predicted"/>
<feature type="non-terminal residue" evidence="1">
    <location>
        <position position="67"/>
    </location>
</feature>
<evidence type="ECO:0000313" key="2">
    <source>
        <dbReference type="Proteomes" id="UP001174909"/>
    </source>
</evidence>
<protein>
    <submittedName>
        <fullName evidence="1">Uncharacterized protein</fullName>
    </submittedName>
</protein>
<reference evidence="1" key="1">
    <citation type="submission" date="2023-03" db="EMBL/GenBank/DDBJ databases">
        <authorList>
            <person name="Steffen K."/>
            <person name="Cardenas P."/>
        </authorList>
    </citation>
    <scope>NUCLEOTIDE SEQUENCE</scope>
</reference>
<dbReference type="AlphaFoldDB" id="A0AA35S9A0"/>
<organism evidence="1 2">
    <name type="scientific">Geodia barretti</name>
    <name type="common">Barrett's horny sponge</name>
    <dbReference type="NCBI Taxonomy" id="519541"/>
    <lineage>
        <taxon>Eukaryota</taxon>
        <taxon>Metazoa</taxon>
        <taxon>Porifera</taxon>
        <taxon>Demospongiae</taxon>
        <taxon>Heteroscleromorpha</taxon>
        <taxon>Tetractinellida</taxon>
        <taxon>Astrophorina</taxon>
        <taxon>Geodiidae</taxon>
        <taxon>Geodia</taxon>
    </lineage>
</organism>
<keyword evidence="2" id="KW-1185">Reference proteome</keyword>
<comment type="caution">
    <text evidence="1">The sequence shown here is derived from an EMBL/GenBank/DDBJ whole genome shotgun (WGS) entry which is preliminary data.</text>
</comment>
<name>A0AA35S9A0_GEOBA</name>
<dbReference type="EMBL" id="CASHTH010002136">
    <property type="protein sequence ID" value="CAI8025249.1"/>
    <property type="molecule type" value="Genomic_DNA"/>
</dbReference>